<name>A0A0G4IK19_PLABS</name>
<dbReference type="Gene3D" id="3.30.450.30">
    <property type="entry name" value="Dynein light chain 2a, cytoplasmic"/>
    <property type="match status" value="1"/>
</dbReference>
<evidence type="ECO:0000256" key="2">
    <source>
        <dbReference type="RuleBase" id="RU003909"/>
    </source>
</evidence>
<gene>
    <name evidence="3" type="ORF">PBRA_004267</name>
</gene>
<dbReference type="Proteomes" id="UP000039324">
    <property type="component" value="Unassembled WGS sequence"/>
</dbReference>
<protein>
    <recommendedName>
        <fullName evidence="2">Profilin</fullName>
    </recommendedName>
</protein>
<keyword evidence="2" id="KW-0009">Actin-binding</keyword>
<dbReference type="SUPFAM" id="SSF55770">
    <property type="entry name" value="Profilin (actin-binding protein)"/>
    <property type="match status" value="1"/>
</dbReference>
<comment type="similarity">
    <text evidence="1 2">Belongs to the profilin family.</text>
</comment>
<evidence type="ECO:0000256" key="1">
    <source>
        <dbReference type="ARBA" id="ARBA00010058"/>
    </source>
</evidence>
<proteinExistence type="inferred from homology"/>
<accession>A0A0G4IK19</accession>
<dbReference type="InterPro" id="IPR005455">
    <property type="entry name" value="PFN_euk"/>
</dbReference>
<sequence>MSGWDAWNAHVLAIKDIQGGGIFTLEGATCAQSGLTVTAPEIKAIVSGLSGAGMSSLTIGGKKFMLLRTDGDSLQARAGPAPACVFKTKTLLLVAVGKDGATAEVLSVGLGKVAEMLTQQNL</sequence>
<evidence type="ECO:0000313" key="4">
    <source>
        <dbReference type="Proteomes" id="UP000039324"/>
    </source>
</evidence>
<reference evidence="3 4" key="1">
    <citation type="submission" date="2015-02" db="EMBL/GenBank/DDBJ databases">
        <authorList>
            <person name="Chooi Y.-H."/>
        </authorList>
    </citation>
    <scope>NUCLEOTIDE SEQUENCE [LARGE SCALE GENOMIC DNA]</scope>
    <source>
        <strain evidence="3">E3</strain>
    </source>
</reference>
<dbReference type="InterPro" id="IPR048278">
    <property type="entry name" value="PFN"/>
</dbReference>
<dbReference type="OrthoDB" id="421374at2759"/>
<dbReference type="EMBL" id="CDSF01000024">
    <property type="protein sequence ID" value="CEO95541.1"/>
    <property type="molecule type" value="Genomic_DNA"/>
</dbReference>
<dbReference type="InterPro" id="IPR036140">
    <property type="entry name" value="PFN_sf"/>
</dbReference>
<organism evidence="3 4">
    <name type="scientific">Plasmodiophora brassicae</name>
    <name type="common">Clubroot disease agent</name>
    <dbReference type="NCBI Taxonomy" id="37360"/>
    <lineage>
        <taxon>Eukaryota</taxon>
        <taxon>Sar</taxon>
        <taxon>Rhizaria</taxon>
        <taxon>Endomyxa</taxon>
        <taxon>Phytomyxea</taxon>
        <taxon>Plasmodiophorida</taxon>
        <taxon>Plasmodiophoridae</taxon>
        <taxon>Plasmodiophora</taxon>
    </lineage>
</organism>
<dbReference type="SMART" id="SM00392">
    <property type="entry name" value="PROF"/>
    <property type="match status" value="1"/>
</dbReference>
<evidence type="ECO:0000313" key="3">
    <source>
        <dbReference type="EMBL" id="CEO95541.1"/>
    </source>
</evidence>
<dbReference type="AlphaFoldDB" id="A0A0G4IK19"/>
<dbReference type="Pfam" id="PF00235">
    <property type="entry name" value="Profilin"/>
    <property type="match status" value="1"/>
</dbReference>
<dbReference type="GO" id="GO:0003779">
    <property type="term" value="F:actin binding"/>
    <property type="evidence" value="ECO:0007669"/>
    <property type="project" value="UniProtKB-KW"/>
</dbReference>
<keyword evidence="4" id="KW-1185">Reference proteome</keyword>